<accession>A0ABT6API3</accession>
<dbReference type="Proteomes" id="UP001216674">
    <property type="component" value="Unassembled WGS sequence"/>
</dbReference>
<dbReference type="SUPFAM" id="SSF103088">
    <property type="entry name" value="OmpA-like"/>
    <property type="match status" value="1"/>
</dbReference>
<evidence type="ECO:0000256" key="6">
    <source>
        <dbReference type="SAM" id="SignalP"/>
    </source>
</evidence>
<dbReference type="InterPro" id="IPR007450">
    <property type="entry name" value="BamE_dom"/>
</dbReference>
<evidence type="ECO:0000256" key="2">
    <source>
        <dbReference type="ARBA" id="ARBA00022729"/>
    </source>
</evidence>
<dbReference type="InterPro" id="IPR006690">
    <property type="entry name" value="OMPA-like_CS"/>
</dbReference>
<evidence type="ECO:0000256" key="3">
    <source>
        <dbReference type="ARBA" id="ARBA00023136"/>
    </source>
</evidence>
<dbReference type="PROSITE" id="PS51123">
    <property type="entry name" value="OMPA_2"/>
    <property type="match status" value="1"/>
</dbReference>
<dbReference type="PRINTS" id="PR01021">
    <property type="entry name" value="OMPADOMAIN"/>
</dbReference>
<feature type="signal peptide" evidence="6">
    <location>
        <begin position="1"/>
        <end position="22"/>
    </location>
</feature>
<dbReference type="InterPro" id="IPR037873">
    <property type="entry name" value="BamE-like"/>
</dbReference>
<dbReference type="InterPro" id="IPR036737">
    <property type="entry name" value="OmpA-like_sf"/>
</dbReference>
<evidence type="ECO:0000313" key="9">
    <source>
        <dbReference type="Proteomes" id="UP001216674"/>
    </source>
</evidence>
<gene>
    <name evidence="8" type="ORF">P3W85_16365</name>
</gene>
<feature type="chain" id="PRO_5045289295" evidence="6">
    <location>
        <begin position="23"/>
        <end position="287"/>
    </location>
</feature>
<evidence type="ECO:0000259" key="7">
    <source>
        <dbReference type="PROSITE" id="PS51123"/>
    </source>
</evidence>
<name>A0ABT6API3_9BURK</name>
<dbReference type="EMBL" id="JARJLM010000277">
    <property type="protein sequence ID" value="MDF3834517.1"/>
    <property type="molecule type" value="Genomic_DNA"/>
</dbReference>
<evidence type="ECO:0000256" key="4">
    <source>
        <dbReference type="ARBA" id="ARBA00023237"/>
    </source>
</evidence>
<dbReference type="PANTHER" id="PTHR30329:SF21">
    <property type="entry name" value="LIPOPROTEIN YIAD-RELATED"/>
    <property type="match status" value="1"/>
</dbReference>
<dbReference type="Gene3D" id="3.30.1330.60">
    <property type="entry name" value="OmpA-like domain"/>
    <property type="match status" value="1"/>
</dbReference>
<reference evidence="8 9" key="1">
    <citation type="submission" date="2023-03" db="EMBL/GenBank/DDBJ databases">
        <title>Draft assemblies of triclosan tolerant bacteria isolated from returned activated sludge.</title>
        <authorList>
            <person name="Van Hamelsveld S."/>
        </authorList>
    </citation>
    <scope>NUCLEOTIDE SEQUENCE [LARGE SCALE GENOMIC DNA]</scope>
    <source>
        <strain evidence="8 9">GW210010_S58</strain>
    </source>
</reference>
<protein>
    <submittedName>
        <fullName evidence="8">OmpA family protein</fullName>
    </submittedName>
</protein>
<dbReference type="PROSITE" id="PS01068">
    <property type="entry name" value="OMPA_1"/>
    <property type="match status" value="1"/>
</dbReference>
<keyword evidence="3 5" id="KW-0472">Membrane</keyword>
<keyword evidence="9" id="KW-1185">Reference proteome</keyword>
<dbReference type="InterPro" id="IPR050330">
    <property type="entry name" value="Bact_OuterMem_StrucFunc"/>
</dbReference>
<dbReference type="PROSITE" id="PS51257">
    <property type="entry name" value="PROKAR_LIPOPROTEIN"/>
    <property type="match status" value="1"/>
</dbReference>
<comment type="subcellular location">
    <subcellularLocation>
        <location evidence="1">Cell outer membrane</location>
    </subcellularLocation>
</comment>
<sequence length="287" mass="30730">MKKSMKRVTGLCAGTALLMLQACGTMYVGERANKDGEAGEVVFPAVERDAWIKEGTFPNLDNLRQVAPGVTKPQLYALLGHPHFGEGPFGVKEWDYIFNFRDGNSGGNVVSCQYKVMFDKEAKGRSFHWKPAACASVLKEPLPTTAKLTEVVPAAASRTVSKVTLGANALFAFGRSGLSDISADGRRALGDVSKTLRETRRLESVTVIGHTDRIGSAAYNQRLSEARAESVRNYLVESGVSPALVSARGKGGTNPVVTCDEAGREALVQCLAQNRRVEIVGVAVAAE</sequence>
<organism evidence="8 9">
    <name type="scientific">Cupriavidus basilensis</name>
    <dbReference type="NCBI Taxonomy" id="68895"/>
    <lineage>
        <taxon>Bacteria</taxon>
        <taxon>Pseudomonadati</taxon>
        <taxon>Pseudomonadota</taxon>
        <taxon>Betaproteobacteria</taxon>
        <taxon>Burkholderiales</taxon>
        <taxon>Burkholderiaceae</taxon>
        <taxon>Cupriavidus</taxon>
    </lineage>
</organism>
<evidence type="ECO:0000256" key="1">
    <source>
        <dbReference type="ARBA" id="ARBA00004442"/>
    </source>
</evidence>
<keyword evidence="4" id="KW-0998">Cell outer membrane</keyword>
<proteinExistence type="predicted"/>
<dbReference type="CDD" id="cd07185">
    <property type="entry name" value="OmpA_C-like"/>
    <property type="match status" value="1"/>
</dbReference>
<dbReference type="Pfam" id="PF04355">
    <property type="entry name" value="BamE"/>
    <property type="match status" value="1"/>
</dbReference>
<dbReference type="PANTHER" id="PTHR30329">
    <property type="entry name" value="STATOR ELEMENT OF FLAGELLAR MOTOR COMPLEX"/>
    <property type="match status" value="1"/>
</dbReference>
<dbReference type="InterPro" id="IPR006665">
    <property type="entry name" value="OmpA-like"/>
</dbReference>
<keyword evidence="2 6" id="KW-0732">Signal</keyword>
<dbReference type="InterPro" id="IPR006664">
    <property type="entry name" value="OMP_bac"/>
</dbReference>
<evidence type="ECO:0000256" key="5">
    <source>
        <dbReference type="PROSITE-ProRule" id="PRU00473"/>
    </source>
</evidence>
<dbReference type="RefSeq" id="WP_017224155.1">
    <property type="nucleotide sequence ID" value="NZ_JARJLM010000277.1"/>
</dbReference>
<dbReference type="Gene3D" id="3.30.1450.10">
    <property type="match status" value="1"/>
</dbReference>
<feature type="domain" description="OmpA-like" evidence="7">
    <location>
        <begin position="158"/>
        <end position="285"/>
    </location>
</feature>
<comment type="caution">
    <text evidence="8">The sequence shown here is derived from an EMBL/GenBank/DDBJ whole genome shotgun (WGS) entry which is preliminary data.</text>
</comment>
<evidence type="ECO:0000313" key="8">
    <source>
        <dbReference type="EMBL" id="MDF3834517.1"/>
    </source>
</evidence>
<dbReference type="Pfam" id="PF00691">
    <property type="entry name" value="OmpA"/>
    <property type="match status" value="1"/>
</dbReference>